<evidence type="ECO:0008006" key="3">
    <source>
        <dbReference type="Google" id="ProtNLM"/>
    </source>
</evidence>
<keyword evidence="1" id="KW-0472">Membrane</keyword>
<keyword evidence="1" id="KW-0812">Transmembrane</keyword>
<keyword evidence="1" id="KW-1133">Transmembrane helix</keyword>
<dbReference type="EMBL" id="PQ015379">
    <property type="protein sequence ID" value="XDJ15267.1"/>
    <property type="molecule type" value="Genomic_DNA"/>
</dbReference>
<sequence length="150" mass="16646">MSSFTTPLVAEFEDDGIHYVIWQIFAYAIGMLGSGIVVSVPVGYRTDLASVPWWIRWLLPPNGKYGKAAVIHDYICSYRTVNMNGRSVFVTRKTGDLIFLEAMGVLNVPAWQKYPMFAAVRAYAIVTGIDRADAKKAANDPTYFTDVLAA</sequence>
<protein>
    <recommendedName>
        <fullName evidence="3">DUF1353 domain-containing protein</fullName>
    </recommendedName>
</protein>
<accession>A0AB39CEK8</accession>
<dbReference type="InterPro" id="IPR010767">
    <property type="entry name" value="Phage_CGC-2007_Cje0229"/>
</dbReference>
<reference evidence="2" key="1">
    <citation type="submission" date="2024-07" db="EMBL/GenBank/DDBJ databases">
        <authorList>
            <person name="Bringhurst R.M."/>
            <person name="Homer T.E."/>
        </authorList>
    </citation>
    <scope>NUCLEOTIDE SEQUENCE</scope>
</reference>
<proteinExistence type="predicted"/>
<feature type="transmembrane region" description="Helical" evidence="1">
    <location>
        <begin position="20"/>
        <end position="44"/>
    </location>
</feature>
<dbReference type="Pfam" id="PF07087">
    <property type="entry name" value="DUF1353"/>
    <property type="match status" value="1"/>
</dbReference>
<evidence type="ECO:0000256" key="1">
    <source>
        <dbReference type="SAM" id="Phobius"/>
    </source>
</evidence>
<organism evidence="2">
    <name type="scientific">Pseudomonas phage HRDY3</name>
    <dbReference type="NCBI Taxonomy" id="3236930"/>
    <lineage>
        <taxon>Viruses</taxon>
    </lineage>
</organism>
<evidence type="ECO:0000313" key="2">
    <source>
        <dbReference type="EMBL" id="XDJ15267.1"/>
    </source>
</evidence>
<name>A0AB39CEK8_9VIRU</name>